<feature type="compositionally biased region" description="Basic and acidic residues" evidence="5">
    <location>
        <begin position="332"/>
        <end position="345"/>
    </location>
</feature>
<feature type="region of interest" description="Disordered" evidence="5">
    <location>
        <begin position="255"/>
        <end position="354"/>
    </location>
</feature>
<keyword evidence="4" id="KW-0539">Nucleus</keyword>
<dbReference type="PANTHER" id="PTHR21483:SF18">
    <property type="entry name" value="RNA POLYMERASE II-ASSOCIATED PROTEIN 1"/>
    <property type="match status" value="1"/>
</dbReference>
<dbReference type="PANTHER" id="PTHR21483">
    <property type="entry name" value="RNA POLYMERASE II-ASSOCIATED PROTEIN 1"/>
    <property type="match status" value="1"/>
</dbReference>
<feature type="compositionally biased region" description="Acidic residues" evidence="5">
    <location>
        <begin position="1181"/>
        <end position="1193"/>
    </location>
</feature>
<dbReference type="EMBL" id="LT558118">
    <property type="protein sequence ID" value="SAM68423.1"/>
    <property type="molecule type" value="Genomic_DNA"/>
</dbReference>
<dbReference type="Pfam" id="PF08620">
    <property type="entry name" value="RPAP1_C"/>
    <property type="match status" value="1"/>
</dbReference>
<organism evidence="9 11">
    <name type="scientific">Ustilago bromivora</name>
    <dbReference type="NCBI Taxonomy" id="307758"/>
    <lineage>
        <taxon>Eukaryota</taxon>
        <taxon>Fungi</taxon>
        <taxon>Dikarya</taxon>
        <taxon>Basidiomycota</taxon>
        <taxon>Ustilaginomycotina</taxon>
        <taxon>Ustilaginomycetes</taxon>
        <taxon>Ustilaginales</taxon>
        <taxon>Ustilaginaceae</taxon>
        <taxon>Ustilago</taxon>
    </lineage>
</organism>
<feature type="compositionally biased region" description="Low complexity" evidence="5">
    <location>
        <begin position="111"/>
        <end position="124"/>
    </location>
</feature>
<feature type="compositionally biased region" description="Low complexity" evidence="5">
    <location>
        <begin position="268"/>
        <end position="287"/>
    </location>
</feature>
<feature type="compositionally biased region" description="Polar residues" evidence="5">
    <location>
        <begin position="320"/>
        <end position="331"/>
    </location>
</feature>
<evidence type="ECO:0000313" key="11">
    <source>
        <dbReference type="Proteomes" id="UP000179920"/>
    </source>
</evidence>
<feature type="compositionally biased region" description="Polar residues" evidence="5">
    <location>
        <begin position="406"/>
        <end position="423"/>
    </location>
</feature>
<proteinExistence type="inferred from homology"/>
<evidence type="ECO:0000259" key="8">
    <source>
        <dbReference type="Pfam" id="PF25766"/>
    </source>
</evidence>
<accession>A0A1K0FWV6</accession>
<dbReference type="EMBL" id="ULHB01000050">
    <property type="protein sequence ID" value="SYW79243.1"/>
    <property type="molecule type" value="Genomic_DNA"/>
</dbReference>
<keyword evidence="3" id="KW-0804">Transcription</keyword>
<dbReference type="InterPro" id="IPR057989">
    <property type="entry name" value="TPR_RPAP1/MINIYO-like"/>
</dbReference>
<feature type="domain" description="RPAP1/MINIYO-like TPR repeats" evidence="8">
    <location>
        <begin position="1294"/>
        <end position="1505"/>
    </location>
</feature>
<dbReference type="Pfam" id="PF25766">
    <property type="entry name" value="TPR_RPAP1"/>
    <property type="match status" value="1"/>
</dbReference>
<sequence length="1576" mass="172679">MSSQPPLDERQIRKQQIRPRFLDLAEFDDDFPEDGSFESSSRRAAPGGSFTNWPPAATVVRKKPPAIISSSKVEEPSTESQGGASRKATVQHAENSQPSPPKRVLTDPKPRQAAPQPQIQQQPKSVRFTSDTVTKDEAASTEQAPPKATLDFAGSIIGTIQERPVGERRTRPSGSSKPKPSGSRFVVRRRMDEDLQKHEEQREQKLQAEATQTTQVTPNGQEPGTGFPVVSHRSQIALILPPTSSKARTIQYSEDVDTVEAPQRDAIATQTALSGSSSTAQSGTAASADDEEWLTEDGKSMSAFRRSRLMRQGLRPPSVRTKNTQSSNSNAGDHDVPSFKPDPTRDPGGGADIDAITAVLSEVSRENDQKLRQMSVAEVSEEIRSLESLFGKDVLDALRNRKGAGNSKQTDQAARDTASTSAPTKAHAEPNIGSSQWDGQEDGPLAIKRQFFPAEPEGPNPTLEWMMPQQSSRQKASTELRFDFSGEIIQGGSQTDKTYLSGLHHHSDDQEAPGYTFSELIHLSRSTVAAQRQLALNVLGRICEQYPSFEQVDGKRPSPAVQALNKDTLLSRARAISISRWLLGDRHFTVRSAALRCLASAVRSLPSGTALPLGATQELNFNHLFKAATSDVGGKDESNDASEVELSVQKDWATVMLDSNILSLFLDRTDSVITSTWEAELALELLMRIASCSVSHAQQLFETDTRRLCDFVVHLGLKVAWPPIPSDDTPPSTAASRSNSLPSLMAVRLLHQGVLSDREIAESIVLSGSIEHLLRFVVTPPWKVEEDWTSNDKEGDVIVLTAYQVFDEVLQLFTSLASYGYFASVVARTWNLWQECGTWAATQLVGVQSSEFVSATRTWIQESRGTAAQRIFEILAAWTHCAMDPHELMTAHDITWTQVRDWIGLVKDASEQVGKTTSNLPVSITAPAFGAFCWYIDAWLCCAIGKEPKLLQKYIEACKSVMSHCHGPVQQHFLQVLRLFSMAPSQDIALDEAEQACRACHRYLDLVKMIKHAEQVSQGQQQAKLGRGDVMLQQGMALVACGPLWQALKSVESQASGRSAYIETFSNFVAAVVAVGSKAESERSVELAAITRLDARHADRVANIVLRVSESLAGKSTVHALRPFLLECMLGSNRVPPTSQSSAVEHRDSTPLSRVKSLFRSASPVSTNEAAKKSIDKEKSEEDEAEEDDEDIDPITGSKLWKCPVSGLPIRADWPLLPLDDLLHSGNTAVFNRPDNLEEDWKPSELEMVRASLRLAVVVFRSLLQEHASETTHSAEKNALEVKSSATMCSLPSAEQVLLGVMKVFMLEKDQPDTFTDKTTAGALQQKQTCVLTGRDLFRDPTISSDLASLLDIADELVELRQGYSSQSSISAITLDTWTAATYGGGMSFYQFFTDLVGLWDSVSFGDANFARVVMTVANAGCGGGLFEGEQGIAVDFRRLVWNDYSDSLRSIPPTKAPKWLLSWSDTGVDMLEHYCRYIVSAAEMPKARESIAWQIASHHVSAAARSLSTDKTAADKQKKEAPTKRVESILRSLVTAKGEGLLREVLAALASTTNDSAAEDLDLVFTRLNLLQAQQ</sequence>
<reference evidence="10" key="3">
    <citation type="submission" date="2018-08" db="EMBL/GenBank/DDBJ databases">
        <authorList>
            <person name="Guldener U."/>
        </authorList>
    </citation>
    <scope>NUCLEOTIDE SEQUENCE</scope>
    <source>
        <strain evidence="10">UB2</strain>
    </source>
</reference>
<feature type="compositionally biased region" description="Basic and acidic residues" evidence="5">
    <location>
        <begin position="189"/>
        <end position="206"/>
    </location>
</feature>
<feature type="compositionally biased region" description="Polar residues" evidence="5">
    <location>
        <begin position="209"/>
        <end position="222"/>
    </location>
</feature>
<dbReference type="Proteomes" id="UP000179920">
    <property type="component" value="Chromosome II"/>
</dbReference>
<dbReference type="SUPFAM" id="SSF48371">
    <property type="entry name" value="ARM repeat"/>
    <property type="match status" value="2"/>
</dbReference>
<dbReference type="InterPro" id="IPR039913">
    <property type="entry name" value="RPAP1/Rba50"/>
</dbReference>
<dbReference type="GO" id="GO:0006366">
    <property type="term" value="P:transcription by RNA polymerase II"/>
    <property type="evidence" value="ECO:0007669"/>
    <property type="project" value="InterPro"/>
</dbReference>
<comment type="subcellular location">
    <subcellularLocation>
        <location evidence="1">Nucleus</location>
    </subcellularLocation>
</comment>
<evidence type="ECO:0000256" key="3">
    <source>
        <dbReference type="ARBA" id="ARBA00023163"/>
    </source>
</evidence>
<feature type="region of interest" description="Disordered" evidence="5">
    <location>
        <begin position="401"/>
        <end position="477"/>
    </location>
</feature>
<evidence type="ECO:0000256" key="1">
    <source>
        <dbReference type="ARBA" id="ARBA00004123"/>
    </source>
</evidence>
<protein>
    <recommendedName>
        <fullName evidence="13">RNA polymerase II-associated protein 1 C-terminal domain-containing protein</fullName>
    </recommendedName>
</protein>
<dbReference type="Pfam" id="PF08621">
    <property type="entry name" value="RPAP1_N"/>
    <property type="match status" value="1"/>
</dbReference>
<evidence type="ECO:0000313" key="12">
    <source>
        <dbReference type="Proteomes" id="UP000658997"/>
    </source>
</evidence>
<gene>
    <name evidence="10" type="ORF">UBRO2_02927</name>
    <name evidence="9" type="ORF">UBRO_00789</name>
</gene>
<evidence type="ECO:0008006" key="13">
    <source>
        <dbReference type="Google" id="ProtNLM"/>
    </source>
</evidence>
<feature type="compositionally biased region" description="Basic and acidic residues" evidence="5">
    <location>
        <begin position="1170"/>
        <end position="1180"/>
    </location>
</feature>
<evidence type="ECO:0000256" key="5">
    <source>
        <dbReference type="SAM" id="MobiDB-lite"/>
    </source>
</evidence>
<evidence type="ECO:0000313" key="9">
    <source>
        <dbReference type="EMBL" id="SAM68423.1"/>
    </source>
</evidence>
<evidence type="ECO:0000256" key="4">
    <source>
        <dbReference type="ARBA" id="ARBA00023242"/>
    </source>
</evidence>
<name>A0A1K0FWV6_9BASI</name>
<dbReference type="InterPro" id="IPR013930">
    <property type="entry name" value="RPAP1_N"/>
</dbReference>
<comment type="similarity">
    <text evidence="2">Belongs to the RPAP1 family.</text>
</comment>
<feature type="domain" description="RPAP1 N-terminal" evidence="7">
    <location>
        <begin position="362"/>
        <end position="402"/>
    </location>
</feature>
<feature type="region of interest" description="Disordered" evidence="5">
    <location>
        <begin position="1"/>
        <end position="229"/>
    </location>
</feature>
<dbReference type="InterPro" id="IPR013929">
    <property type="entry name" value="RPAP1_C"/>
</dbReference>
<feature type="compositionally biased region" description="Acidic residues" evidence="5">
    <location>
        <begin position="25"/>
        <end position="36"/>
    </location>
</feature>
<dbReference type="Proteomes" id="UP000658997">
    <property type="component" value="Unassembled WGS sequence"/>
</dbReference>
<reference evidence="9" key="2">
    <citation type="submission" date="2016-04" db="EMBL/GenBank/DDBJ databases">
        <authorList>
            <person name="Evans L.H."/>
            <person name="Alamgir A."/>
            <person name="Owens N."/>
            <person name="Weber N.D."/>
            <person name="Virtaneva K."/>
            <person name="Barbian K."/>
            <person name="Babar A."/>
            <person name="Rosenke K."/>
        </authorList>
    </citation>
    <scope>NUCLEOTIDE SEQUENCE</scope>
    <source>
        <strain evidence="9">UB2112</strain>
    </source>
</reference>
<keyword evidence="12" id="KW-1185">Reference proteome</keyword>
<evidence type="ECO:0000259" key="7">
    <source>
        <dbReference type="Pfam" id="PF08621"/>
    </source>
</evidence>
<evidence type="ECO:0000256" key="2">
    <source>
        <dbReference type="ARBA" id="ARBA00009953"/>
    </source>
</evidence>
<feature type="region of interest" description="Disordered" evidence="5">
    <location>
        <begin position="1160"/>
        <end position="1195"/>
    </location>
</feature>
<feature type="domain" description="RPAP1 C-terminal" evidence="6">
    <location>
        <begin position="479"/>
        <end position="545"/>
    </location>
</feature>
<dbReference type="InterPro" id="IPR016024">
    <property type="entry name" value="ARM-type_fold"/>
</dbReference>
<feature type="compositionally biased region" description="Low complexity" evidence="5">
    <location>
        <begin position="172"/>
        <end position="183"/>
    </location>
</feature>
<evidence type="ECO:0000313" key="10">
    <source>
        <dbReference type="EMBL" id="SYW79243.1"/>
    </source>
</evidence>
<dbReference type="OrthoDB" id="348201at2759"/>
<evidence type="ECO:0000259" key="6">
    <source>
        <dbReference type="Pfam" id="PF08620"/>
    </source>
</evidence>
<reference evidence="11" key="1">
    <citation type="submission" date="2016-04" db="EMBL/GenBank/DDBJ databases">
        <authorList>
            <person name="Guldener U."/>
            <person name="Guldener U."/>
        </authorList>
    </citation>
    <scope>NUCLEOTIDE SEQUENCE [LARGE SCALE GENOMIC DNA]</scope>
    <source>
        <strain evidence="11">UB2112</strain>
    </source>
</reference>